<sequence length="150" mass="15533">MIVKGSVLLALAGGVLAALQPSAAGAQLRCTEQRVEYLVGGTGAAGARSRMCAHASAPGGGGLRKGRAVDQVGNAASPGHRPVIVQPDDDGRRAILNHELDKERDALRRLQAQEGAGGADAQLAVNRHQSNIRALAAELQRLPASVRRQP</sequence>
<dbReference type="KEGG" id="dia:Dtpsy_2109"/>
<evidence type="ECO:0000256" key="1">
    <source>
        <dbReference type="SAM" id="SignalP"/>
    </source>
</evidence>
<dbReference type="RefSeq" id="WP_015913586.1">
    <property type="nucleotide sequence ID" value="NC_011992.1"/>
</dbReference>
<feature type="signal peptide" evidence="1">
    <location>
        <begin position="1"/>
        <end position="26"/>
    </location>
</feature>
<keyword evidence="3" id="KW-1185">Reference proteome</keyword>
<evidence type="ECO:0000313" key="3">
    <source>
        <dbReference type="Proteomes" id="UP000000450"/>
    </source>
</evidence>
<evidence type="ECO:0000313" key="2">
    <source>
        <dbReference type="EMBL" id="ACM33564.1"/>
    </source>
</evidence>
<reference evidence="2 3" key="1">
    <citation type="journal article" date="2010" name="J. Bacteriol.">
        <title>Completed genome sequence of the anaerobic iron-oxidizing bacterium Acidovorax ebreus strain TPSY.</title>
        <authorList>
            <person name="Byrne-Bailey K.G."/>
            <person name="Weber K.A."/>
            <person name="Chair A.H."/>
            <person name="Bose S."/>
            <person name="Knox T."/>
            <person name="Spanbauer T.L."/>
            <person name="Chertkov O."/>
            <person name="Coates J.D."/>
        </authorList>
    </citation>
    <scope>NUCLEOTIDE SEQUENCE [LARGE SCALE GENOMIC DNA]</scope>
    <source>
        <strain evidence="2 3">TPSY</strain>
    </source>
</reference>
<organism evidence="2 3">
    <name type="scientific">Acidovorax ebreus (strain TPSY)</name>
    <name type="common">Diaphorobacter sp. (strain TPSY)</name>
    <dbReference type="NCBI Taxonomy" id="535289"/>
    <lineage>
        <taxon>Bacteria</taxon>
        <taxon>Pseudomonadati</taxon>
        <taxon>Pseudomonadota</taxon>
        <taxon>Betaproteobacteria</taxon>
        <taxon>Burkholderiales</taxon>
        <taxon>Comamonadaceae</taxon>
        <taxon>Diaphorobacter</taxon>
    </lineage>
</organism>
<feature type="chain" id="PRO_5039910135" evidence="1">
    <location>
        <begin position="27"/>
        <end position="150"/>
    </location>
</feature>
<proteinExistence type="predicted"/>
<dbReference type="Proteomes" id="UP000000450">
    <property type="component" value="Chromosome"/>
</dbReference>
<name>A0A9J9UAM7_ACIET</name>
<keyword evidence="1" id="KW-0732">Signal</keyword>
<gene>
    <name evidence="2" type="ordered locus">Dtpsy_2109</name>
</gene>
<dbReference type="EMBL" id="CP001392">
    <property type="protein sequence ID" value="ACM33564.1"/>
    <property type="molecule type" value="Genomic_DNA"/>
</dbReference>
<dbReference type="AlphaFoldDB" id="A0A9J9UAM7"/>
<accession>A0A9J9UAM7</accession>
<protein>
    <submittedName>
        <fullName evidence="2">Uncharacterized protein</fullName>
    </submittedName>
</protein>